<evidence type="ECO:0000313" key="3">
    <source>
        <dbReference type="Proteomes" id="UP000198825"/>
    </source>
</evidence>
<evidence type="ECO:0000313" key="2">
    <source>
        <dbReference type="EMBL" id="SDU91054.1"/>
    </source>
</evidence>
<organism evidence="2 3">
    <name type="scientific">Microlunatus sagamiharensis</name>
    <dbReference type="NCBI Taxonomy" id="546874"/>
    <lineage>
        <taxon>Bacteria</taxon>
        <taxon>Bacillati</taxon>
        <taxon>Actinomycetota</taxon>
        <taxon>Actinomycetes</taxon>
        <taxon>Propionibacteriales</taxon>
        <taxon>Propionibacteriaceae</taxon>
        <taxon>Microlunatus</taxon>
    </lineage>
</organism>
<dbReference type="Gene3D" id="3.90.1200.10">
    <property type="match status" value="1"/>
</dbReference>
<dbReference type="InterPro" id="IPR002575">
    <property type="entry name" value="Aminoglycoside_PTrfase"/>
</dbReference>
<dbReference type="InterPro" id="IPR011009">
    <property type="entry name" value="Kinase-like_dom_sf"/>
</dbReference>
<sequence>MEASELERAKAAAVSAATSLGLDVDDAVVLFASNRLALRLTPGDVLARVSSGGHATARLELDRARRLAAAGCPVGVPHPRVPPQVHERDGFALTFWTYHDQTGRDVPAEDYAAALARLHAGLRSVDLPAPRFTDRVEEARQVVSDPDLSPDLADADRVLLVGRLTDLRRRIDGLGTAEQLVHGEPHPGNVLATEQGPVLIDLETLCLGPVELDLAHAPESVCAHYPGLDPELLTACRQLVMAVIAAWRWRVDDDFPDREHWRHALLAALREGSGWPVGPVDPTGFR</sequence>
<proteinExistence type="predicted"/>
<accession>A0A1H2MDA6</accession>
<gene>
    <name evidence="2" type="ORF">SAMN04488544_1833</name>
</gene>
<dbReference type="Proteomes" id="UP000198825">
    <property type="component" value="Chromosome I"/>
</dbReference>
<dbReference type="STRING" id="546874.SAMN04488544_1833"/>
<dbReference type="OrthoDB" id="115252at2"/>
<keyword evidence="2" id="KW-0808">Transferase</keyword>
<dbReference type="AlphaFoldDB" id="A0A1H2MDA6"/>
<keyword evidence="3" id="KW-1185">Reference proteome</keyword>
<feature type="domain" description="Aminoglycoside phosphotransferase" evidence="1">
    <location>
        <begin position="33"/>
        <end position="223"/>
    </location>
</feature>
<dbReference type="GO" id="GO:0016740">
    <property type="term" value="F:transferase activity"/>
    <property type="evidence" value="ECO:0007669"/>
    <property type="project" value="UniProtKB-KW"/>
</dbReference>
<dbReference type="EMBL" id="LT629799">
    <property type="protein sequence ID" value="SDU91054.1"/>
    <property type="molecule type" value="Genomic_DNA"/>
</dbReference>
<reference evidence="3" key="1">
    <citation type="submission" date="2016-10" db="EMBL/GenBank/DDBJ databases">
        <authorList>
            <person name="Varghese N."/>
            <person name="Submissions S."/>
        </authorList>
    </citation>
    <scope>NUCLEOTIDE SEQUENCE [LARGE SCALE GENOMIC DNA]</scope>
    <source>
        <strain evidence="3">DSM 21743</strain>
    </source>
</reference>
<dbReference type="Pfam" id="PF01636">
    <property type="entry name" value="APH"/>
    <property type="match status" value="1"/>
</dbReference>
<dbReference type="SUPFAM" id="SSF56112">
    <property type="entry name" value="Protein kinase-like (PK-like)"/>
    <property type="match status" value="1"/>
</dbReference>
<protein>
    <submittedName>
        <fullName evidence="2">Phosphotransferase enzyme family protein</fullName>
    </submittedName>
</protein>
<name>A0A1H2MDA6_9ACTN</name>
<dbReference type="RefSeq" id="WP_091074155.1">
    <property type="nucleotide sequence ID" value="NZ_LT629799.1"/>
</dbReference>
<evidence type="ECO:0000259" key="1">
    <source>
        <dbReference type="Pfam" id="PF01636"/>
    </source>
</evidence>